<evidence type="ECO:0000256" key="5">
    <source>
        <dbReference type="SAM" id="Coils"/>
    </source>
</evidence>
<feature type="non-terminal residue" evidence="7">
    <location>
        <position position="639"/>
    </location>
</feature>
<reference evidence="7 8" key="1">
    <citation type="submission" date="2019-09" db="EMBL/GenBank/DDBJ databases">
        <title>Bird 10,000 Genomes (B10K) Project - Family phase.</title>
        <authorList>
            <person name="Zhang G."/>
        </authorList>
    </citation>
    <scope>NUCLEOTIDE SEQUENCE [LARGE SCALE GENOMIC DNA]</scope>
    <source>
        <strain evidence="7">B10K-DU-029-51</strain>
    </source>
</reference>
<proteinExistence type="predicted"/>
<dbReference type="GO" id="GO:0005814">
    <property type="term" value="C:centriole"/>
    <property type="evidence" value="ECO:0007669"/>
    <property type="project" value="TreeGrafter"/>
</dbReference>
<dbReference type="GO" id="GO:0090222">
    <property type="term" value="P:centrosome-templated microtubule nucleation"/>
    <property type="evidence" value="ECO:0007669"/>
    <property type="project" value="TreeGrafter"/>
</dbReference>
<name>A0A7L3IEI2_9PASS</name>
<keyword evidence="2" id="KW-0963">Cytoplasm</keyword>
<feature type="coiled-coil region" evidence="5">
    <location>
        <begin position="581"/>
        <end position="608"/>
    </location>
</feature>
<dbReference type="GO" id="GO:0034454">
    <property type="term" value="P:microtubule anchoring at centrosome"/>
    <property type="evidence" value="ECO:0007669"/>
    <property type="project" value="TreeGrafter"/>
</dbReference>
<protein>
    <submittedName>
        <fullName evidence="7">NIN protein</fullName>
    </submittedName>
</protein>
<evidence type="ECO:0000256" key="2">
    <source>
        <dbReference type="ARBA" id="ARBA00022490"/>
    </source>
</evidence>
<gene>
    <name evidence="7" type="primary">Nin</name>
    <name evidence="7" type="ORF">PARPUN_R06207</name>
</gene>
<feature type="region of interest" description="Disordered" evidence="6">
    <location>
        <begin position="96"/>
        <end position="118"/>
    </location>
</feature>
<dbReference type="GO" id="GO:0000242">
    <property type="term" value="C:pericentriolar material"/>
    <property type="evidence" value="ECO:0007669"/>
    <property type="project" value="TreeGrafter"/>
</dbReference>
<dbReference type="Gene3D" id="1.10.287.1490">
    <property type="match status" value="1"/>
</dbReference>
<comment type="caution">
    <text evidence="7">The sequence shown here is derived from an EMBL/GenBank/DDBJ whole genome shotgun (WGS) entry which is preliminary data.</text>
</comment>
<dbReference type="PANTHER" id="PTHR18905">
    <property type="entry name" value="NINEIN"/>
    <property type="match status" value="1"/>
</dbReference>
<keyword evidence="4" id="KW-0206">Cytoskeleton</keyword>
<evidence type="ECO:0000313" key="7">
    <source>
        <dbReference type="EMBL" id="NXU16107.1"/>
    </source>
</evidence>
<sequence>QRKAVTQGLQSTCTELQQKVDLLRCEAEKLREENAVLKNEVTLLNEEGNASSLKLRELNGSREEMRQKIEAVRKEKVAVQKMVDNLKKQVADLKTRNQQLDSENTELSQRNSKNQADVQDLNQQLARVLKQKEREEGKCTLEEWEKERLLLKEELESSKAESSNMVASLEMEVSKMKVQAHLLEQENHILKQELEKTKQLPRCPDLSDLQNEVSSLITKNEELQQEKAALSEELNRCIDKVAQVSCLESAISSLKQEQKSWEQQSQALKAQLTVSQDKVQSLEETLQSTNLQMSQLQSDLQVTQQEKETLKQEVISLHKQLLDASEKNRGLEGAVPPPALQEQRGPLCWDELEQPPEQELLRQENERLQREVQSTKTDLAHSREKIRQLESTILSLKHQKHQSQSGIVKAIEQEKLSLKRECEQLQKELSSANRKISQMNSLERELETSSENEGLRKKQVKLDDQLMEVLMLHSGGTRSQSPQAWQLQQQGCATVPKEQFLQLQHQLLQAERRSQRLQEELESRASGTNMQQGGHEQLLNMMEERMIDVEQKLRLVKRILQGKVNQLKEQLTKNMKADTMVKDLYVENAQLLKALEVTEQRQKTAERKNYLLEEKIANLNRIVKNLASPSFSPAAEITS</sequence>
<dbReference type="EMBL" id="VZTX01020484">
    <property type="protein sequence ID" value="NXU16107.1"/>
    <property type="molecule type" value="Genomic_DNA"/>
</dbReference>
<dbReference type="Proteomes" id="UP000570592">
    <property type="component" value="Unassembled WGS sequence"/>
</dbReference>
<dbReference type="PANTHER" id="PTHR18905:SF11">
    <property type="entry name" value="NINEIN"/>
    <property type="match status" value="1"/>
</dbReference>
<evidence type="ECO:0000256" key="4">
    <source>
        <dbReference type="ARBA" id="ARBA00023212"/>
    </source>
</evidence>
<keyword evidence="5" id="KW-0175">Coiled coil</keyword>
<accession>A0A7L3IEI2</accession>
<dbReference type="GO" id="GO:0097539">
    <property type="term" value="C:ciliary transition fiber"/>
    <property type="evidence" value="ECO:0007669"/>
    <property type="project" value="TreeGrafter"/>
</dbReference>
<keyword evidence="3" id="KW-0597">Phosphoprotein</keyword>
<evidence type="ECO:0000256" key="6">
    <source>
        <dbReference type="SAM" id="MobiDB-lite"/>
    </source>
</evidence>
<evidence type="ECO:0000256" key="1">
    <source>
        <dbReference type="ARBA" id="ARBA00004300"/>
    </source>
</evidence>
<dbReference type="AlphaFoldDB" id="A0A7L3IEI2"/>
<keyword evidence="8" id="KW-1185">Reference proteome</keyword>
<dbReference type="GO" id="GO:0097431">
    <property type="term" value="C:mitotic spindle pole"/>
    <property type="evidence" value="ECO:0007669"/>
    <property type="project" value="TreeGrafter"/>
</dbReference>
<organism evidence="7 8">
    <name type="scientific">Pardalotus punctatus</name>
    <name type="common">spotted pardalote</name>
    <dbReference type="NCBI Taxonomy" id="254575"/>
    <lineage>
        <taxon>Eukaryota</taxon>
        <taxon>Metazoa</taxon>
        <taxon>Chordata</taxon>
        <taxon>Craniata</taxon>
        <taxon>Vertebrata</taxon>
        <taxon>Euteleostomi</taxon>
        <taxon>Archelosauria</taxon>
        <taxon>Archosauria</taxon>
        <taxon>Dinosauria</taxon>
        <taxon>Saurischia</taxon>
        <taxon>Theropoda</taxon>
        <taxon>Coelurosauria</taxon>
        <taxon>Aves</taxon>
        <taxon>Neognathae</taxon>
        <taxon>Neoaves</taxon>
        <taxon>Telluraves</taxon>
        <taxon>Australaves</taxon>
        <taxon>Passeriformes</taxon>
        <taxon>Meliphagoidea</taxon>
        <taxon>Pardalotidae</taxon>
        <taxon>Pardalotus</taxon>
    </lineage>
</organism>
<evidence type="ECO:0000313" key="8">
    <source>
        <dbReference type="Proteomes" id="UP000570592"/>
    </source>
</evidence>
<comment type="subcellular location">
    <subcellularLocation>
        <location evidence="1">Cytoplasm</location>
        <location evidence="1">Cytoskeleton</location>
        <location evidence="1">Microtubule organizing center</location>
        <location evidence="1">Centrosome</location>
    </subcellularLocation>
</comment>
<evidence type="ECO:0000256" key="3">
    <source>
        <dbReference type="ARBA" id="ARBA00022553"/>
    </source>
</evidence>
<feature type="non-terminal residue" evidence="7">
    <location>
        <position position="1"/>
    </location>
</feature>
<feature type="coiled-coil region" evidence="5">
    <location>
        <begin position="358"/>
        <end position="452"/>
    </location>
</feature>
<dbReference type="GO" id="GO:0051642">
    <property type="term" value="P:centrosome localization"/>
    <property type="evidence" value="ECO:0007669"/>
    <property type="project" value="TreeGrafter"/>
</dbReference>